<gene>
    <name evidence="1" type="ORF">HNQ77_002120</name>
</gene>
<protein>
    <submittedName>
        <fullName evidence="1">Uncharacterized protein</fullName>
    </submittedName>
</protein>
<name>A0A841K0J2_9BACT</name>
<keyword evidence="2" id="KW-1185">Reference proteome</keyword>
<sequence length="52" mass="5715">MSDLEAANFPIAGSMLNDLSITLDNEMQRKVFEWAIKTTMVLHGNKFAAGVS</sequence>
<comment type="caution">
    <text evidence="1">The sequence shown here is derived from an EMBL/GenBank/DDBJ whole genome shotgun (WGS) entry which is preliminary data.</text>
</comment>
<reference evidence="1 2" key="1">
    <citation type="submission" date="2020-08" db="EMBL/GenBank/DDBJ databases">
        <title>Genomic Encyclopedia of Type Strains, Phase IV (KMG-IV): sequencing the most valuable type-strain genomes for metagenomic binning, comparative biology and taxonomic classification.</title>
        <authorList>
            <person name="Goeker M."/>
        </authorList>
    </citation>
    <scope>NUCLEOTIDE SEQUENCE [LARGE SCALE GENOMIC DNA]</scope>
    <source>
        <strain evidence="1 2">DSM 103733</strain>
    </source>
</reference>
<accession>A0A841K0J2</accession>
<dbReference type="AlphaFoldDB" id="A0A841K0J2"/>
<organism evidence="1 2">
    <name type="scientific">Silvibacterium bohemicum</name>
    <dbReference type="NCBI Taxonomy" id="1577686"/>
    <lineage>
        <taxon>Bacteria</taxon>
        <taxon>Pseudomonadati</taxon>
        <taxon>Acidobacteriota</taxon>
        <taxon>Terriglobia</taxon>
        <taxon>Terriglobales</taxon>
        <taxon>Acidobacteriaceae</taxon>
        <taxon>Silvibacterium</taxon>
    </lineage>
</organism>
<evidence type="ECO:0000313" key="2">
    <source>
        <dbReference type="Proteomes" id="UP000538666"/>
    </source>
</evidence>
<dbReference type="EMBL" id="JACHEK010000004">
    <property type="protein sequence ID" value="MBB6144168.1"/>
    <property type="molecule type" value="Genomic_DNA"/>
</dbReference>
<proteinExistence type="predicted"/>
<dbReference type="RefSeq" id="WP_156185901.1">
    <property type="nucleotide sequence ID" value="NZ_JACHEK010000004.1"/>
</dbReference>
<evidence type="ECO:0000313" key="1">
    <source>
        <dbReference type="EMBL" id="MBB6144168.1"/>
    </source>
</evidence>
<dbReference type="Proteomes" id="UP000538666">
    <property type="component" value="Unassembled WGS sequence"/>
</dbReference>